<dbReference type="EMBL" id="KB445793">
    <property type="protein sequence ID" value="EMD39804.1"/>
    <property type="molecule type" value="Genomic_DNA"/>
</dbReference>
<organism evidence="3 4">
    <name type="scientific">Ceriporiopsis subvermispora (strain B)</name>
    <name type="common">White-rot fungus</name>
    <name type="synonym">Gelatoporia subvermispora</name>
    <dbReference type="NCBI Taxonomy" id="914234"/>
    <lineage>
        <taxon>Eukaryota</taxon>
        <taxon>Fungi</taxon>
        <taxon>Dikarya</taxon>
        <taxon>Basidiomycota</taxon>
        <taxon>Agaricomycotina</taxon>
        <taxon>Agaricomycetes</taxon>
        <taxon>Polyporales</taxon>
        <taxon>Gelatoporiaceae</taxon>
        <taxon>Gelatoporia</taxon>
    </lineage>
</organism>
<keyword evidence="1" id="KW-0472">Membrane</keyword>
<dbReference type="OrthoDB" id="3219854at2759"/>
<dbReference type="STRING" id="914234.M2PSY6"/>
<name>M2PSY6_CERS8</name>
<evidence type="ECO:0000259" key="2">
    <source>
        <dbReference type="Pfam" id="PF20153"/>
    </source>
</evidence>
<gene>
    <name evidence="3" type="ORF">CERSUDRAFT_92291</name>
</gene>
<feature type="transmembrane region" description="Helical" evidence="1">
    <location>
        <begin position="206"/>
        <end position="230"/>
    </location>
</feature>
<protein>
    <recommendedName>
        <fullName evidence="2">DUF6535 domain-containing protein</fullName>
    </recommendedName>
</protein>
<dbReference type="Pfam" id="PF20153">
    <property type="entry name" value="DUF6535"/>
    <property type="match status" value="1"/>
</dbReference>
<dbReference type="HOGENOM" id="CLU_723606_0_0_1"/>
<sequence length="382" mass="41370">MANSLAAPSSIPLQNAPSIHSAVQAASVADGGLAPGDYNADAGSADAQAMWHKCAESAKQSDTQVAGDWNGEIDPLLTFAGLFSAALTAFIVPVYSALSADFATSPDKAPSTALIWINTLWFYSLILSLFSAVIGIIAKQWLSHFTSSTPSDPICSTYIHCVRWDQGVIAWRVPLTLSLIPVFLLLALVLFVVGLAISLWSLNTTLAVATTPLIVLLLGFVVFTTFAPVWSSTCPYKSLQALVAYWAVKGVAMKSRNWIDHVARYAVSHKTITPCIPMSYRPSMEGSTDVSGTWMWDWMAQEQVLMDKFLEKIIVPHLSEMQHDPNATTLWWFKGFTEVLQPPSTYTSQGAIGEIAIVASEHIPDALVCDFVESPGASMLPQ</sequence>
<feature type="domain" description="DUF6535" evidence="2">
    <location>
        <begin position="51"/>
        <end position="201"/>
    </location>
</feature>
<evidence type="ECO:0000313" key="4">
    <source>
        <dbReference type="Proteomes" id="UP000016930"/>
    </source>
</evidence>
<accession>M2PSY6</accession>
<keyword evidence="1" id="KW-1133">Transmembrane helix</keyword>
<keyword evidence="4" id="KW-1185">Reference proteome</keyword>
<reference evidence="3 4" key="1">
    <citation type="journal article" date="2012" name="Proc. Natl. Acad. Sci. U.S.A.">
        <title>Comparative genomics of Ceriporiopsis subvermispora and Phanerochaete chrysosporium provide insight into selective ligninolysis.</title>
        <authorList>
            <person name="Fernandez-Fueyo E."/>
            <person name="Ruiz-Duenas F.J."/>
            <person name="Ferreira P."/>
            <person name="Floudas D."/>
            <person name="Hibbett D.S."/>
            <person name="Canessa P."/>
            <person name="Larrondo L.F."/>
            <person name="James T.Y."/>
            <person name="Seelenfreund D."/>
            <person name="Lobos S."/>
            <person name="Polanco R."/>
            <person name="Tello M."/>
            <person name="Honda Y."/>
            <person name="Watanabe T."/>
            <person name="Watanabe T."/>
            <person name="Ryu J.S."/>
            <person name="Kubicek C.P."/>
            <person name="Schmoll M."/>
            <person name="Gaskell J."/>
            <person name="Hammel K.E."/>
            <person name="St John F.J."/>
            <person name="Vanden Wymelenberg A."/>
            <person name="Sabat G."/>
            <person name="Splinter BonDurant S."/>
            <person name="Syed K."/>
            <person name="Yadav J.S."/>
            <person name="Doddapaneni H."/>
            <person name="Subramanian V."/>
            <person name="Lavin J.L."/>
            <person name="Oguiza J.A."/>
            <person name="Perez G."/>
            <person name="Pisabarro A.G."/>
            <person name="Ramirez L."/>
            <person name="Santoyo F."/>
            <person name="Master E."/>
            <person name="Coutinho P.M."/>
            <person name="Henrissat B."/>
            <person name="Lombard V."/>
            <person name="Magnuson J.K."/>
            <person name="Kuees U."/>
            <person name="Hori C."/>
            <person name="Igarashi K."/>
            <person name="Samejima M."/>
            <person name="Held B.W."/>
            <person name="Barry K.W."/>
            <person name="LaButti K.M."/>
            <person name="Lapidus A."/>
            <person name="Lindquist E.A."/>
            <person name="Lucas S.M."/>
            <person name="Riley R."/>
            <person name="Salamov A.A."/>
            <person name="Hoffmeister D."/>
            <person name="Schwenk D."/>
            <person name="Hadar Y."/>
            <person name="Yarden O."/>
            <person name="de Vries R.P."/>
            <person name="Wiebenga A."/>
            <person name="Stenlid J."/>
            <person name="Eastwood D."/>
            <person name="Grigoriev I.V."/>
            <person name="Berka R.M."/>
            <person name="Blanchette R.A."/>
            <person name="Kersten P."/>
            <person name="Martinez A.T."/>
            <person name="Vicuna R."/>
            <person name="Cullen D."/>
        </authorList>
    </citation>
    <scope>NUCLEOTIDE SEQUENCE [LARGE SCALE GENOMIC DNA]</scope>
    <source>
        <strain evidence="3 4">B</strain>
    </source>
</reference>
<evidence type="ECO:0000256" key="1">
    <source>
        <dbReference type="SAM" id="Phobius"/>
    </source>
</evidence>
<dbReference type="AlphaFoldDB" id="M2PSY6"/>
<dbReference type="Proteomes" id="UP000016930">
    <property type="component" value="Unassembled WGS sequence"/>
</dbReference>
<evidence type="ECO:0000313" key="3">
    <source>
        <dbReference type="EMBL" id="EMD39804.1"/>
    </source>
</evidence>
<feature type="transmembrane region" description="Helical" evidence="1">
    <location>
        <begin position="76"/>
        <end position="95"/>
    </location>
</feature>
<feature type="transmembrane region" description="Helical" evidence="1">
    <location>
        <begin position="115"/>
        <end position="138"/>
    </location>
</feature>
<proteinExistence type="predicted"/>
<keyword evidence="1" id="KW-0812">Transmembrane</keyword>
<feature type="transmembrane region" description="Helical" evidence="1">
    <location>
        <begin position="179"/>
        <end position="200"/>
    </location>
</feature>
<dbReference type="InterPro" id="IPR045338">
    <property type="entry name" value="DUF6535"/>
</dbReference>